<reference evidence="1" key="1">
    <citation type="submission" date="2021-02" db="EMBL/GenBank/DDBJ databases">
        <authorList>
            <person name="Nowell W R."/>
        </authorList>
    </citation>
    <scope>NUCLEOTIDE SEQUENCE</scope>
</reference>
<dbReference type="Proteomes" id="UP000663845">
    <property type="component" value="Unassembled WGS sequence"/>
</dbReference>
<gene>
    <name evidence="1" type="ORF">JYZ213_LOCUS15239</name>
</gene>
<comment type="caution">
    <text evidence="1">The sequence shown here is derived from an EMBL/GenBank/DDBJ whole genome shotgun (WGS) entry which is preliminary data.</text>
</comment>
<organism evidence="1 2">
    <name type="scientific">Adineta steineri</name>
    <dbReference type="NCBI Taxonomy" id="433720"/>
    <lineage>
        <taxon>Eukaryota</taxon>
        <taxon>Metazoa</taxon>
        <taxon>Spiralia</taxon>
        <taxon>Gnathifera</taxon>
        <taxon>Rotifera</taxon>
        <taxon>Eurotatoria</taxon>
        <taxon>Bdelloidea</taxon>
        <taxon>Adinetida</taxon>
        <taxon>Adinetidae</taxon>
        <taxon>Adineta</taxon>
    </lineage>
</organism>
<proteinExistence type="predicted"/>
<protein>
    <submittedName>
        <fullName evidence="1">Uncharacterized protein</fullName>
    </submittedName>
</protein>
<accession>A0A814FZ92</accession>
<dbReference type="EMBL" id="CAJNOG010000131">
    <property type="protein sequence ID" value="CAF0986881.1"/>
    <property type="molecule type" value="Genomic_DNA"/>
</dbReference>
<evidence type="ECO:0000313" key="1">
    <source>
        <dbReference type="EMBL" id="CAF0986881.1"/>
    </source>
</evidence>
<evidence type="ECO:0000313" key="2">
    <source>
        <dbReference type="Proteomes" id="UP000663845"/>
    </source>
</evidence>
<sequence>MSLSIKGINITAEPWSSIIYGNEDNEDQIELSINEFCTQKAVFNSLNELKRFLQHSENAREHKKYSE</sequence>
<name>A0A814FZ92_9BILA</name>
<dbReference type="AlphaFoldDB" id="A0A814FZ92"/>